<accession>J0WRV2</accession>
<dbReference type="Proteomes" id="UP000006514">
    <property type="component" value="Unassembled WGS sequence"/>
</dbReference>
<name>J0WRV2_AURST</name>
<evidence type="ECO:0000313" key="2">
    <source>
        <dbReference type="Proteomes" id="UP000006514"/>
    </source>
</evidence>
<dbReference type="InParanoid" id="J0WRV2"/>
<protein>
    <submittedName>
        <fullName evidence="1">Uncharacterized protein</fullName>
    </submittedName>
</protein>
<sequence>MGITWCPKSPSDVMLEEYGEPTIGLNNDLRDSQAVELGSHYLIQMSAIARVCDHWGPLEQLEPSTVSLPSTRLNDTRFSELVSEDVAIISRSCAMARVDLAEYRPLITAEVAAYLRKIEGIIITGAKAHWLSNWLPTVIMQVDGPCDEVKTTFGAACLQNAESDQLSEIWLMQTVESATRVAFNMYDIRIPSSLCGEVREMFGITALDDADPCFLDIPILYPASIGKRESLLCDF</sequence>
<keyword evidence="2" id="KW-1185">Reference proteome</keyword>
<gene>
    <name evidence="1" type="ORF">AURDEDRAFT_130987</name>
</gene>
<evidence type="ECO:0000313" key="1">
    <source>
        <dbReference type="EMBL" id="EJD34774.1"/>
    </source>
</evidence>
<proteinExistence type="predicted"/>
<dbReference type="KEGG" id="adl:AURDEDRAFT_130987"/>
<organism evidence="1 2">
    <name type="scientific">Auricularia subglabra (strain TFB-10046 / SS5)</name>
    <name type="common">White-rot fungus</name>
    <name type="synonym">Auricularia delicata (strain TFB10046)</name>
    <dbReference type="NCBI Taxonomy" id="717982"/>
    <lineage>
        <taxon>Eukaryota</taxon>
        <taxon>Fungi</taxon>
        <taxon>Dikarya</taxon>
        <taxon>Basidiomycota</taxon>
        <taxon>Agaricomycotina</taxon>
        <taxon>Agaricomycetes</taxon>
        <taxon>Auriculariales</taxon>
        <taxon>Auriculariaceae</taxon>
        <taxon>Auricularia</taxon>
    </lineage>
</organism>
<dbReference type="AlphaFoldDB" id="J0WRV2"/>
<reference evidence="2" key="1">
    <citation type="journal article" date="2012" name="Science">
        <title>The Paleozoic origin of enzymatic lignin decomposition reconstructed from 31 fungal genomes.</title>
        <authorList>
            <person name="Floudas D."/>
            <person name="Binder M."/>
            <person name="Riley R."/>
            <person name="Barry K."/>
            <person name="Blanchette R.A."/>
            <person name="Henrissat B."/>
            <person name="Martinez A.T."/>
            <person name="Otillar R."/>
            <person name="Spatafora J.W."/>
            <person name="Yadav J.S."/>
            <person name="Aerts A."/>
            <person name="Benoit I."/>
            <person name="Boyd A."/>
            <person name="Carlson A."/>
            <person name="Copeland A."/>
            <person name="Coutinho P.M."/>
            <person name="de Vries R.P."/>
            <person name="Ferreira P."/>
            <person name="Findley K."/>
            <person name="Foster B."/>
            <person name="Gaskell J."/>
            <person name="Glotzer D."/>
            <person name="Gorecki P."/>
            <person name="Heitman J."/>
            <person name="Hesse C."/>
            <person name="Hori C."/>
            <person name="Igarashi K."/>
            <person name="Jurgens J.A."/>
            <person name="Kallen N."/>
            <person name="Kersten P."/>
            <person name="Kohler A."/>
            <person name="Kuees U."/>
            <person name="Kumar T.K.A."/>
            <person name="Kuo A."/>
            <person name="LaButti K."/>
            <person name="Larrondo L.F."/>
            <person name="Lindquist E."/>
            <person name="Ling A."/>
            <person name="Lombard V."/>
            <person name="Lucas S."/>
            <person name="Lundell T."/>
            <person name="Martin R."/>
            <person name="McLaughlin D.J."/>
            <person name="Morgenstern I."/>
            <person name="Morin E."/>
            <person name="Murat C."/>
            <person name="Nagy L.G."/>
            <person name="Nolan M."/>
            <person name="Ohm R.A."/>
            <person name="Patyshakuliyeva A."/>
            <person name="Rokas A."/>
            <person name="Ruiz-Duenas F.J."/>
            <person name="Sabat G."/>
            <person name="Salamov A."/>
            <person name="Samejima M."/>
            <person name="Schmutz J."/>
            <person name="Slot J.C."/>
            <person name="St John F."/>
            <person name="Stenlid J."/>
            <person name="Sun H."/>
            <person name="Sun S."/>
            <person name="Syed K."/>
            <person name="Tsang A."/>
            <person name="Wiebenga A."/>
            <person name="Young D."/>
            <person name="Pisabarro A."/>
            <person name="Eastwood D.C."/>
            <person name="Martin F."/>
            <person name="Cullen D."/>
            <person name="Grigoriev I.V."/>
            <person name="Hibbett D.S."/>
        </authorList>
    </citation>
    <scope>NUCLEOTIDE SEQUENCE [LARGE SCALE GENOMIC DNA]</scope>
    <source>
        <strain evidence="2">TFB10046</strain>
    </source>
</reference>
<dbReference type="EMBL" id="JH687921">
    <property type="protein sequence ID" value="EJD34774.1"/>
    <property type="molecule type" value="Genomic_DNA"/>
</dbReference>